<keyword evidence="1" id="KW-0732">Signal</keyword>
<gene>
    <name evidence="2" type="ORF">BP01DRAFT_395408</name>
</gene>
<evidence type="ECO:0000256" key="1">
    <source>
        <dbReference type="SAM" id="SignalP"/>
    </source>
</evidence>
<feature type="chain" id="PRO_5016444269" evidence="1">
    <location>
        <begin position="20"/>
        <end position="99"/>
    </location>
</feature>
<evidence type="ECO:0000313" key="2">
    <source>
        <dbReference type="EMBL" id="PYH41111.1"/>
    </source>
</evidence>
<proteinExistence type="predicted"/>
<dbReference type="Proteomes" id="UP000248349">
    <property type="component" value="Unassembled WGS sequence"/>
</dbReference>
<organism evidence="2 3">
    <name type="scientific">Aspergillus saccharolyticus JOP 1030-1</name>
    <dbReference type="NCBI Taxonomy" id="1450539"/>
    <lineage>
        <taxon>Eukaryota</taxon>
        <taxon>Fungi</taxon>
        <taxon>Dikarya</taxon>
        <taxon>Ascomycota</taxon>
        <taxon>Pezizomycotina</taxon>
        <taxon>Eurotiomycetes</taxon>
        <taxon>Eurotiomycetidae</taxon>
        <taxon>Eurotiales</taxon>
        <taxon>Aspergillaceae</taxon>
        <taxon>Aspergillus</taxon>
        <taxon>Aspergillus subgen. Circumdati</taxon>
    </lineage>
</organism>
<dbReference type="GeneID" id="37079622"/>
<keyword evidence="3" id="KW-1185">Reference proteome</keyword>
<protein>
    <submittedName>
        <fullName evidence="2">Uncharacterized protein</fullName>
    </submittedName>
</protein>
<dbReference type="RefSeq" id="XP_025427093.1">
    <property type="nucleotide sequence ID" value="XM_025578393.1"/>
</dbReference>
<feature type="signal peptide" evidence="1">
    <location>
        <begin position="1"/>
        <end position="19"/>
    </location>
</feature>
<name>A0A318Z1D2_9EURO</name>
<sequence length="99" mass="10430">MKLNTLVSAVPFIALGASAFNVSVTFYGATEDESYSLLIPTDVTPVQIDNPMVVYSISSPGGGFCTFVGVEGEDVVIYAEEEVELTTPQAIKSGSCDNN</sequence>
<reference evidence="2 3" key="1">
    <citation type="submission" date="2016-12" db="EMBL/GenBank/DDBJ databases">
        <title>The genomes of Aspergillus section Nigri reveals drivers in fungal speciation.</title>
        <authorList>
            <consortium name="DOE Joint Genome Institute"/>
            <person name="Vesth T.C."/>
            <person name="Nybo J."/>
            <person name="Theobald S."/>
            <person name="Brandl J."/>
            <person name="Frisvad J.C."/>
            <person name="Nielsen K.F."/>
            <person name="Lyhne E.K."/>
            <person name="Kogle M.E."/>
            <person name="Kuo A."/>
            <person name="Riley R."/>
            <person name="Clum A."/>
            <person name="Nolan M."/>
            <person name="Lipzen A."/>
            <person name="Salamov A."/>
            <person name="Henrissat B."/>
            <person name="Wiebenga A."/>
            <person name="De Vries R.P."/>
            <person name="Grigoriev I.V."/>
            <person name="Mortensen U.H."/>
            <person name="Andersen M.R."/>
            <person name="Baker S.E."/>
        </authorList>
    </citation>
    <scope>NUCLEOTIDE SEQUENCE [LARGE SCALE GENOMIC DNA]</scope>
    <source>
        <strain evidence="2 3">JOP 1030-1</strain>
    </source>
</reference>
<accession>A0A318Z1D2</accession>
<dbReference type="AlphaFoldDB" id="A0A318Z1D2"/>
<dbReference type="OrthoDB" id="4509278at2759"/>
<dbReference type="EMBL" id="KZ821270">
    <property type="protein sequence ID" value="PYH41111.1"/>
    <property type="molecule type" value="Genomic_DNA"/>
</dbReference>
<evidence type="ECO:0000313" key="3">
    <source>
        <dbReference type="Proteomes" id="UP000248349"/>
    </source>
</evidence>